<dbReference type="PANTHER" id="PTHR30006">
    <property type="entry name" value="THIAMINE-BINDING PERIPLASMIC PROTEIN-RELATED"/>
    <property type="match status" value="1"/>
</dbReference>
<evidence type="ECO:0000256" key="3">
    <source>
        <dbReference type="SAM" id="SignalP"/>
    </source>
</evidence>
<proteinExistence type="predicted"/>
<keyword evidence="1 3" id="KW-0732">Signal</keyword>
<sequence length="362" mass="39629">MRRKSALIGASAAMMLVLAACGGGAEETPETGNTGAAGGETGGAGVEDTSLTIYTARDTNITDFVIAEFEAAYPEFEGNVEVLNMGAQEVLERVRAESANPQADVWWGGTQQGLATGAEEDLLAAWEPEFAADMDEAYKDSEGRWFGEILLPEVIMYNDAALSEDEAPQDWDDLLDPKWEGEIIIRDVAASGTMRSIYSAMIQQQSPDGSDPEPGYEWLRQLDANTGEYAANPADLYLKLSREQGTVSAWNLQDILIQSETQNMPFGYVMPESGAPVLVDGLGVVNGGNTEAAELFVEFLYEDDLRAQLAEDFFQIPAVEIESEPEWLANLDLNPMDVDWDVIGEHETEWIDYWNANIKGQN</sequence>
<dbReference type="RefSeq" id="WP_152193452.1">
    <property type="nucleotide sequence ID" value="NZ_VUKD01000001.1"/>
</dbReference>
<reference evidence="4 5" key="1">
    <citation type="submission" date="2019-10" db="EMBL/GenBank/DDBJ databases">
        <title>Georgenia wutianyii sp. nov. and Georgenia yuyongxinii sp. nov. isolated from plateau pika (Ochotona curzoniae) in the Qinghai-Tibet plateau of China.</title>
        <authorList>
            <person name="Tian Z."/>
        </authorList>
    </citation>
    <scope>NUCLEOTIDE SEQUENCE [LARGE SCALE GENOMIC DNA]</scope>
    <source>
        <strain evidence="4 5">JCM 19765</strain>
    </source>
</reference>
<dbReference type="SUPFAM" id="SSF53850">
    <property type="entry name" value="Periplasmic binding protein-like II"/>
    <property type="match status" value="1"/>
</dbReference>
<dbReference type="PIRSF" id="PIRSF002825">
    <property type="entry name" value="CfbpA"/>
    <property type="match status" value="1"/>
</dbReference>
<keyword evidence="5" id="KW-1185">Reference proteome</keyword>
<organism evidence="4 5">
    <name type="scientific">Georgenia subflava</name>
    <dbReference type="NCBI Taxonomy" id="1622177"/>
    <lineage>
        <taxon>Bacteria</taxon>
        <taxon>Bacillati</taxon>
        <taxon>Actinomycetota</taxon>
        <taxon>Actinomycetes</taxon>
        <taxon>Micrococcales</taxon>
        <taxon>Bogoriellaceae</taxon>
        <taxon>Georgenia</taxon>
    </lineage>
</organism>
<dbReference type="InterPro" id="IPR026045">
    <property type="entry name" value="Ferric-bd"/>
</dbReference>
<evidence type="ECO:0000313" key="5">
    <source>
        <dbReference type="Proteomes" id="UP000437709"/>
    </source>
</evidence>
<feature type="signal peptide" evidence="3">
    <location>
        <begin position="1"/>
        <end position="19"/>
    </location>
</feature>
<name>A0A6N7EAZ1_9MICO</name>
<dbReference type="EMBL" id="WHPC01000001">
    <property type="protein sequence ID" value="MPV35552.1"/>
    <property type="molecule type" value="Genomic_DNA"/>
</dbReference>
<dbReference type="Proteomes" id="UP000437709">
    <property type="component" value="Unassembled WGS sequence"/>
</dbReference>
<feature type="chain" id="PRO_5039149199" evidence="3">
    <location>
        <begin position="20"/>
        <end position="362"/>
    </location>
</feature>
<dbReference type="PROSITE" id="PS51257">
    <property type="entry name" value="PROKAR_LIPOPROTEIN"/>
    <property type="match status" value="1"/>
</dbReference>
<comment type="caution">
    <text evidence="4">The sequence shown here is derived from an EMBL/GenBank/DDBJ whole genome shotgun (WGS) entry which is preliminary data.</text>
</comment>
<dbReference type="Pfam" id="PF13343">
    <property type="entry name" value="SBP_bac_6"/>
    <property type="match status" value="1"/>
</dbReference>
<dbReference type="OrthoDB" id="179400at2"/>
<gene>
    <name evidence="4" type="ORF">GB881_00565</name>
</gene>
<dbReference type="AlphaFoldDB" id="A0A6N7EAZ1"/>
<evidence type="ECO:0000313" key="4">
    <source>
        <dbReference type="EMBL" id="MPV35552.1"/>
    </source>
</evidence>
<accession>A0A6N7EAZ1</accession>
<evidence type="ECO:0000256" key="1">
    <source>
        <dbReference type="ARBA" id="ARBA00022729"/>
    </source>
</evidence>
<protein>
    <submittedName>
        <fullName evidence="4">Extracellular solute-binding protein</fullName>
    </submittedName>
</protein>
<feature type="region of interest" description="Disordered" evidence="2">
    <location>
        <begin position="24"/>
        <end position="44"/>
    </location>
</feature>
<dbReference type="Gene3D" id="3.40.190.10">
    <property type="entry name" value="Periplasmic binding protein-like II"/>
    <property type="match status" value="2"/>
</dbReference>
<evidence type="ECO:0000256" key="2">
    <source>
        <dbReference type="SAM" id="MobiDB-lite"/>
    </source>
</evidence>
<feature type="compositionally biased region" description="Gly residues" evidence="2">
    <location>
        <begin position="35"/>
        <end position="44"/>
    </location>
</feature>